<dbReference type="EMBL" id="BSUZ01000001">
    <property type="protein sequence ID" value="GMA86616.1"/>
    <property type="molecule type" value="Genomic_DNA"/>
</dbReference>
<evidence type="ECO:0000256" key="1">
    <source>
        <dbReference type="SAM" id="MobiDB-lite"/>
    </source>
</evidence>
<organism evidence="2 3">
    <name type="scientific">Angustibacter aerolatus</name>
    <dbReference type="NCBI Taxonomy" id="1162965"/>
    <lineage>
        <taxon>Bacteria</taxon>
        <taxon>Bacillati</taxon>
        <taxon>Actinomycetota</taxon>
        <taxon>Actinomycetes</taxon>
        <taxon>Kineosporiales</taxon>
        <taxon>Kineosporiaceae</taxon>
    </lineage>
</organism>
<protein>
    <submittedName>
        <fullName evidence="2">Uncharacterized protein</fullName>
    </submittedName>
</protein>
<feature type="region of interest" description="Disordered" evidence="1">
    <location>
        <begin position="1"/>
        <end position="20"/>
    </location>
</feature>
<accession>A0ABQ6JIL4</accession>
<gene>
    <name evidence="2" type="ORF">GCM10025868_18660</name>
</gene>
<sequence>MRRTTTWVTPSRETSWARHGADCSARLVDVRSERPSRNQSAPSRASTSTTARATSSLSHGSYFPVTANPEPGAKVVTDGGMALSESMVAHAGQLA</sequence>
<dbReference type="Proteomes" id="UP001157017">
    <property type="component" value="Unassembled WGS sequence"/>
</dbReference>
<name>A0ABQ6JIL4_9ACTN</name>
<comment type="caution">
    <text evidence="2">The sequence shown here is derived from an EMBL/GenBank/DDBJ whole genome shotgun (WGS) entry which is preliminary data.</text>
</comment>
<keyword evidence="3" id="KW-1185">Reference proteome</keyword>
<evidence type="ECO:0000313" key="3">
    <source>
        <dbReference type="Proteomes" id="UP001157017"/>
    </source>
</evidence>
<evidence type="ECO:0000313" key="2">
    <source>
        <dbReference type="EMBL" id="GMA86616.1"/>
    </source>
</evidence>
<feature type="compositionally biased region" description="Low complexity" evidence="1">
    <location>
        <begin position="40"/>
        <end position="58"/>
    </location>
</feature>
<proteinExistence type="predicted"/>
<feature type="region of interest" description="Disordered" evidence="1">
    <location>
        <begin position="28"/>
        <end position="72"/>
    </location>
</feature>
<feature type="compositionally biased region" description="Polar residues" evidence="1">
    <location>
        <begin position="1"/>
        <end position="14"/>
    </location>
</feature>
<reference evidence="3" key="1">
    <citation type="journal article" date="2019" name="Int. J. Syst. Evol. Microbiol.">
        <title>The Global Catalogue of Microorganisms (GCM) 10K type strain sequencing project: providing services to taxonomists for standard genome sequencing and annotation.</title>
        <authorList>
            <consortium name="The Broad Institute Genomics Platform"/>
            <consortium name="The Broad Institute Genome Sequencing Center for Infectious Disease"/>
            <person name="Wu L."/>
            <person name="Ma J."/>
        </authorList>
    </citation>
    <scope>NUCLEOTIDE SEQUENCE [LARGE SCALE GENOMIC DNA]</scope>
    <source>
        <strain evidence="3">NBRC 108730</strain>
    </source>
</reference>